<organism evidence="2 3">
    <name type="scientific">Kitasatospora putterlickiae</name>
    <dbReference type="NCBI Taxonomy" id="221725"/>
    <lineage>
        <taxon>Bacteria</taxon>
        <taxon>Bacillati</taxon>
        <taxon>Actinomycetota</taxon>
        <taxon>Actinomycetes</taxon>
        <taxon>Kitasatosporales</taxon>
        <taxon>Streptomycetaceae</taxon>
        <taxon>Kitasatospora</taxon>
    </lineage>
</organism>
<dbReference type="RefSeq" id="WP_344333038.1">
    <property type="nucleotide sequence ID" value="NZ_BAAAKJ010000126.1"/>
</dbReference>
<feature type="domain" description="Hemerythrin-like" evidence="1">
    <location>
        <begin position="11"/>
        <end position="129"/>
    </location>
</feature>
<dbReference type="Gene3D" id="1.20.120.520">
    <property type="entry name" value="nmb1532 protein domain like"/>
    <property type="match status" value="1"/>
</dbReference>
<evidence type="ECO:0000259" key="1">
    <source>
        <dbReference type="Pfam" id="PF01814"/>
    </source>
</evidence>
<dbReference type="Pfam" id="PF01814">
    <property type="entry name" value="Hemerythrin"/>
    <property type="match status" value="1"/>
</dbReference>
<gene>
    <name evidence="2" type="ORF">GCM10009639_24540</name>
</gene>
<evidence type="ECO:0000313" key="3">
    <source>
        <dbReference type="Proteomes" id="UP001499863"/>
    </source>
</evidence>
<sequence>MNGPEGLLCELSTAHRAVEALLRRLDAVHARGEHAVSDGHRVLAELDRVLDEHLTVEETYFHPLVRRHLPAGRALADAAVHTHTTVRRLLARAMDERLPAADRAHCTGALLVVLRAHLAGENERLFPLVRAAVPAAELRRCADRLAEARQDRPGSPVWGLPPGTGAIASVRDRFTGHDSANRPHSP</sequence>
<keyword evidence="3" id="KW-1185">Reference proteome</keyword>
<accession>A0ABP4INJ1</accession>
<dbReference type="EMBL" id="BAAAKJ010000126">
    <property type="protein sequence ID" value="GAA1392611.1"/>
    <property type="molecule type" value="Genomic_DNA"/>
</dbReference>
<dbReference type="Proteomes" id="UP001499863">
    <property type="component" value="Unassembled WGS sequence"/>
</dbReference>
<dbReference type="InterPro" id="IPR012312">
    <property type="entry name" value="Hemerythrin-like"/>
</dbReference>
<reference evidence="3" key="1">
    <citation type="journal article" date="2019" name="Int. J. Syst. Evol. Microbiol.">
        <title>The Global Catalogue of Microorganisms (GCM) 10K type strain sequencing project: providing services to taxonomists for standard genome sequencing and annotation.</title>
        <authorList>
            <consortium name="The Broad Institute Genomics Platform"/>
            <consortium name="The Broad Institute Genome Sequencing Center for Infectious Disease"/>
            <person name="Wu L."/>
            <person name="Ma J."/>
        </authorList>
    </citation>
    <scope>NUCLEOTIDE SEQUENCE [LARGE SCALE GENOMIC DNA]</scope>
    <source>
        <strain evidence="3">JCM 12393</strain>
    </source>
</reference>
<protein>
    <recommendedName>
        <fullName evidence="1">Hemerythrin-like domain-containing protein</fullName>
    </recommendedName>
</protein>
<comment type="caution">
    <text evidence="2">The sequence shown here is derived from an EMBL/GenBank/DDBJ whole genome shotgun (WGS) entry which is preliminary data.</text>
</comment>
<evidence type="ECO:0000313" key="2">
    <source>
        <dbReference type="EMBL" id="GAA1392611.1"/>
    </source>
</evidence>
<proteinExistence type="predicted"/>
<name>A0ABP4INJ1_9ACTN</name>